<sequence length="303" mass="32528">MSLVNLATNRTTYQHPQHNFHGAPWHDMEPILSPPLPRVEIQFCTQCKWMLRAAYFAQELLSTFSTSLGEVALQPSTGGTFIVNLYHVYPTGNDEPATLQKHLLWDRKEEGGFPETKELKKRVRDVIDPTRNLGHVDGHKKSQSQPEPSQHTLPSTSKNAPTTIALPSNPTSKIATLETHTPSPAPSPISPLDVPIHRGTHPLLSDFHSPTNPITTPTATQPVIATGGEISIGPGPGSGVGGNAGQGERKFNPMDVDVKSRRSSGKGLDAGEGEGTGGQGDGGEGQKEMGRGKGEEEVCEDCM</sequence>
<feature type="compositionally biased region" description="Basic and acidic residues" evidence="2">
    <location>
        <begin position="115"/>
        <end position="140"/>
    </location>
</feature>
<feature type="compositionally biased region" description="Basic and acidic residues" evidence="2">
    <location>
        <begin position="284"/>
        <end position="296"/>
    </location>
</feature>
<feature type="compositionally biased region" description="Gly residues" evidence="2">
    <location>
        <begin position="234"/>
        <end position="245"/>
    </location>
</feature>
<dbReference type="PANTHER" id="PTHR36417:SF2">
    <property type="entry name" value="SELENOPROTEIN DOMAIN PROTEIN (AFU_ORTHOLOGUE AFUA_1G05220)"/>
    <property type="match status" value="1"/>
</dbReference>
<keyword evidence="1" id="KW-0676">Redox-active center</keyword>
<feature type="compositionally biased region" description="Polar residues" evidence="2">
    <location>
        <begin position="143"/>
        <end position="182"/>
    </location>
</feature>
<dbReference type="OrthoDB" id="60822at2759"/>
<evidence type="ECO:0000313" key="3">
    <source>
        <dbReference type="EMBL" id="KAG9238155.1"/>
    </source>
</evidence>
<dbReference type="InterPro" id="IPR036249">
    <property type="entry name" value="Thioredoxin-like_sf"/>
</dbReference>
<evidence type="ECO:0000256" key="2">
    <source>
        <dbReference type="SAM" id="MobiDB-lite"/>
    </source>
</evidence>
<dbReference type="PANTHER" id="PTHR36417">
    <property type="entry name" value="SELENOPROTEIN DOMAIN PROTEIN (AFU_ORTHOLOGUE AFUA_1G05220)"/>
    <property type="match status" value="1"/>
</dbReference>
<organism evidence="3 4">
    <name type="scientific">Amylocarpus encephaloides</name>
    <dbReference type="NCBI Taxonomy" id="45428"/>
    <lineage>
        <taxon>Eukaryota</taxon>
        <taxon>Fungi</taxon>
        <taxon>Dikarya</taxon>
        <taxon>Ascomycota</taxon>
        <taxon>Pezizomycotina</taxon>
        <taxon>Leotiomycetes</taxon>
        <taxon>Helotiales</taxon>
        <taxon>Helotiales incertae sedis</taxon>
        <taxon>Amylocarpus</taxon>
    </lineage>
</organism>
<accession>A0A9P8C971</accession>
<gene>
    <name evidence="3" type="ORF">BJ875DRAFT_75842</name>
</gene>
<keyword evidence="4" id="KW-1185">Reference proteome</keyword>
<evidence type="ECO:0000313" key="4">
    <source>
        <dbReference type="Proteomes" id="UP000824998"/>
    </source>
</evidence>
<dbReference type="NCBIfam" id="TIGR02174">
    <property type="entry name" value="CXXU_selWTH"/>
    <property type="match status" value="1"/>
</dbReference>
<dbReference type="Gene3D" id="3.40.30.10">
    <property type="entry name" value="Glutaredoxin"/>
    <property type="match status" value="1"/>
</dbReference>
<dbReference type="InterPro" id="IPR011893">
    <property type="entry name" value="Selenoprotein_Rdx-typ"/>
</dbReference>
<feature type="compositionally biased region" description="Gly residues" evidence="2">
    <location>
        <begin position="268"/>
        <end position="283"/>
    </location>
</feature>
<protein>
    <submittedName>
        <fullName evidence="3">Rdx family-domain-containing protein</fullName>
    </submittedName>
</protein>
<reference evidence="3" key="1">
    <citation type="journal article" date="2021" name="IMA Fungus">
        <title>Genomic characterization of three marine fungi, including Emericellopsis atlantica sp. nov. with signatures of a generalist lifestyle and marine biomass degradation.</title>
        <authorList>
            <person name="Hagestad O.C."/>
            <person name="Hou L."/>
            <person name="Andersen J.H."/>
            <person name="Hansen E.H."/>
            <person name="Altermark B."/>
            <person name="Li C."/>
            <person name="Kuhnert E."/>
            <person name="Cox R.J."/>
            <person name="Crous P.W."/>
            <person name="Spatafora J.W."/>
            <person name="Lail K."/>
            <person name="Amirebrahimi M."/>
            <person name="Lipzen A."/>
            <person name="Pangilinan J."/>
            <person name="Andreopoulos W."/>
            <person name="Hayes R.D."/>
            <person name="Ng V."/>
            <person name="Grigoriev I.V."/>
            <person name="Jackson S.A."/>
            <person name="Sutton T.D.S."/>
            <person name="Dobson A.D.W."/>
            <person name="Rama T."/>
        </authorList>
    </citation>
    <scope>NUCLEOTIDE SEQUENCE</scope>
    <source>
        <strain evidence="3">TRa018bII</strain>
    </source>
</reference>
<dbReference type="Proteomes" id="UP000824998">
    <property type="component" value="Unassembled WGS sequence"/>
</dbReference>
<dbReference type="SUPFAM" id="SSF52833">
    <property type="entry name" value="Thioredoxin-like"/>
    <property type="match status" value="1"/>
</dbReference>
<dbReference type="EMBL" id="MU251374">
    <property type="protein sequence ID" value="KAG9238155.1"/>
    <property type="molecule type" value="Genomic_DNA"/>
</dbReference>
<dbReference type="AlphaFoldDB" id="A0A9P8C971"/>
<dbReference type="Pfam" id="PF10262">
    <property type="entry name" value="Rdx"/>
    <property type="match status" value="1"/>
</dbReference>
<proteinExistence type="predicted"/>
<evidence type="ECO:0000256" key="1">
    <source>
        <dbReference type="ARBA" id="ARBA00023284"/>
    </source>
</evidence>
<feature type="region of interest" description="Disordered" evidence="2">
    <location>
        <begin position="115"/>
        <end position="196"/>
    </location>
</feature>
<comment type="caution">
    <text evidence="3">The sequence shown here is derived from an EMBL/GenBank/DDBJ whole genome shotgun (WGS) entry which is preliminary data.</text>
</comment>
<feature type="compositionally biased region" description="Basic and acidic residues" evidence="2">
    <location>
        <begin position="247"/>
        <end position="260"/>
    </location>
</feature>
<name>A0A9P8C971_9HELO</name>
<feature type="region of interest" description="Disordered" evidence="2">
    <location>
        <begin position="232"/>
        <end position="303"/>
    </location>
</feature>